<evidence type="ECO:0000256" key="3">
    <source>
        <dbReference type="ARBA" id="ARBA00008321"/>
    </source>
</evidence>
<dbReference type="PANTHER" id="PTHR12982:SF0">
    <property type="entry name" value="PHOSPHATIDYLINOSITOL N-ACETYLGLUCOSAMINYLTRANSFERASE SUBUNIT C"/>
    <property type="match status" value="1"/>
</dbReference>
<dbReference type="Proteomes" id="UP000274922">
    <property type="component" value="Unassembled WGS sequence"/>
</dbReference>
<feature type="transmembrane region" description="Helical" evidence="9">
    <location>
        <begin position="283"/>
        <end position="302"/>
    </location>
</feature>
<evidence type="ECO:0000256" key="2">
    <source>
        <dbReference type="ARBA" id="ARBA00004687"/>
    </source>
</evidence>
<keyword evidence="11" id="KW-1185">Reference proteome</keyword>
<dbReference type="Pfam" id="PF06432">
    <property type="entry name" value="GPI2"/>
    <property type="match status" value="1"/>
</dbReference>
<evidence type="ECO:0000256" key="7">
    <source>
        <dbReference type="ARBA" id="ARBA00023136"/>
    </source>
</evidence>
<dbReference type="GO" id="GO:0000506">
    <property type="term" value="C:glycosylphosphatidylinositol-N-acetylglucosaminyltransferase (GPI-GnT) complex"/>
    <property type="evidence" value="ECO:0007669"/>
    <property type="project" value="TreeGrafter"/>
</dbReference>
<evidence type="ECO:0000256" key="1">
    <source>
        <dbReference type="ARBA" id="ARBA00004141"/>
    </source>
</evidence>
<evidence type="ECO:0000256" key="5">
    <source>
        <dbReference type="ARBA" id="ARBA00022692"/>
    </source>
</evidence>
<keyword evidence="4" id="KW-0337">GPI-anchor biosynthesis</keyword>
<feature type="transmembrane region" description="Helical" evidence="9">
    <location>
        <begin position="230"/>
        <end position="247"/>
    </location>
</feature>
<keyword evidence="7 9" id="KW-0472">Membrane</keyword>
<evidence type="ECO:0000313" key="11">
    <source>
        <dbReference type="Proteomes" id="UP000274922"/>
    </source>
</evidence>
<evidence type="ECO:0008006" key="12">
    <source>
        <dbReference type="Google" id="ProtNLM"/>
    </source>
</evidence>
<keyword evidence="5 9" id="KW-0812">Transmembrane</keyword>
<dbReference type="GO" id="GO:0006506">
    <property type="term" value="P:GPI anchor biosynthetic process"/>
    <property type="evidence" value="ECO:0007669"/>
    <property type="project" value="UniProtKB-UniPathway"/>
</dbReference>
<proteinExistence type="inferred from homology"/>
<name>A0A4P9X4T1_9FUNG</name>
<evidence type="ECO:0000256" key="8">
    <source>
        <dbReference type="SAM" id="MobiDB-lite"/>
    </source>
</evidence>
<gene>
    <name evidence="10" type="ORF">CXG81DRAFT_27168</name>
</gene>
<evidence type="ECO:0000256" key="4">
    <source>
        <dbReference type="ARBA" id="ARBA00022502"/>
    </source>
</evidence>
<organism evidence="10 11">
    <name type="scientific">Caulochytrium protostelioides</name>
    <dbReference type="NCBI Taxonomy" id="1555241"/>
    <lineage>
        <taxon>Eukaryota</taxon>
        <taxon>Fungi</taxon>
        <taxon>Fungi incertae sedis</taxon>
        <taxon>Chytridiomycota</taxon>
        <taxon>Chytridiomycota incertae sedis</taxon>
        <taxon>Chytridiomycetes</taxon>
        <taxon>Caulochytriales</taxon>
        <taxon>Caulochytriaceae</taxon>
        <taxon>Caulochytrium</taxon>
    </lineage>
</organism>
<dbReference type="AlphaFoldDB" id="A0A4P9X4T1"/>
<dbReference type="STRING" id="1555241.A0A4P9X4T1"/>
<keyword evidence="6 9" id="KW-1133">Transmembrane helix</keyword>
<dbReference type="PIRSF" id="PIRSF016104">
    <property type="entry name" value="GPI2"/>
    <property type="match status" value="1"/>
</dbReference>
<dbReference type="PANTHER" id="PTHR12982">
    <property type="entry name" value="PHOSPHATIDYLINOSITOL GLYCAN, CLASS C"/>
    <property type="match status" value="1"/>
</dbReference>
<feature type="transmembrane region" description="Helical" evidence="9">
    <location>
        <begin position="106"/>
        <end position="124"/>
    </location>
</feature>
<comment type="subcellular location">
    <subcellularLocation>
        <location evidence="1">Membrane</location>
        <topology evidence="1">Multi-pass membrane protein</topology>
    </subcellularLocation>
</comment>
<protein>
    <recommendedName>
        <fullName evidence="12">Phosphatidylinositol N-acetylglucosaminyltransferase</fullName>
    </recommendedName>
</protein>
<feature type="transmembrane region" description="Helical" evidence="9">
    <location>
        <begin position="145"/>
        <end position="164"/>
    </location>
</feature>
<dbReference type="OrthoDB" id="196709at2759"/>
<dbReference type="UniPathway" id="UPA00196"/>
<reference evidence="11" key="1">
    <citation type="journal article" date="2018" name="Nat. Microbiol.">
        <title>Leveraging single-cell genomics to expand the fungal tree of life.</title>
        <authorList>
            <person name="Ahrendt S.R."/>
            <person name="Quandt C.A."/>
            <person name="Ciobanu D."/>
            <person name="Clum A."/>
            <person name="Salamov A."/>
            <person name="Andreopoulos B."/>
            <person name="Cheng J.F."/>
            <person name="Woyke T."/>
            <person name="Pelin A."/>
            <person name="Henrissat B."/>
            <person name="Reynolds N.K."/>
            <person name="Benny G.L."/>
            <person name="Smith M.E."/>
            <person name="James T.Y."/>
            <person name="Grigoriev I.V."/>
        </authorList>
    </citation>
    <scope>NUCLEOTIDE SEQUENCE [LARGE SCALE GENOMIC DNA]</scope>
    <source>
        <strain evidence="11">ATCC 52028</strain>
    </source>
</reference>
<evidence type="ECO:0000313" key="10">
    <source>
        <dbReference type="EMBL" id="RKP00096.1"/>
    </source>
</evidence>
<comment type="similarity">
    <text evidence="3">Belongs to the PIGC family.</text>
</comment>
<evidence type="ECO:0000256" key="9">
    <source>
        <dbReference type="SAM" id="Phobius"/>
    </source>
</evidence>
<accession>A0A4P9X4T1</accession>
<feature type="compositionally biased region" description="Low complexity" evidence="8">
    <location>
        <begin position="13"/>
        <end position="35"/>
    </location>
</feature>
<dbReference type="EMBL" id="ML014235">
    <property type="protein sequence ID" value="RKP00096.1"/>
    <property type="molecule type" value="Genomic_DNA"/>
</dbReference>
<dbReference type="InterPro" id="IPR009450">
    <property type="entry name" value="Plno_GlcNAc_GPI2"/>
</dbReference>
<comment type="pathway">
    <text evidence="2">Glycolipid biosynthesis; glycosylphosphatidylinositol-anchor biosynthesis.</text>
</comment>
<evidence type="ECO:0000256" key="6">
    <source>
        <dbReference type="ARBA" id="ARBA00022989"/>
    </source>
</evidence>
<sequence>MAPPDPVDGVECAASSPAPPSAAASASASASEEAPQLPPFQKRLYVRQPYPDNYTADSFLQELRRNDNVQPLAYTDLVRSTMVVTQRLSSVMSFVGIFHKVATHQISVRTFVGFQCALIALGFWRLTSRDLGLAMHSKRFRVFKGGWQLGFVMLGLAPILKTLTKEISPDTIWAMFIALMGINMLLHDYNAMPTLQMVPSQITSSECFSINAGIFASVLLASRLDTNLEVFGLLLLAVILYALAPIYRRVYVVTKPGFDGAMTAVCITLTTGLWWDPENQEPLIYYGTVLLLITFVCPLLLMRSQIYKYEISGPWDEAKISNRRHKSTIIN</sequence>
<feature type="region of interest" description="Disordered" evidence="8">
    <location>
        <begin position="1"/>
        <end position="36"/>
    </location>
</feature>
<feature type="transmembrane region" description="Helical" evidence="9">
    <location>
        <begin position="170"/>
        <end position="186"/>
    </location>
</feature>